<protein>
    <submittedName>
        <fullName evidence="1">Putative lipoprotein</fullName>
    </submittedName>
</protein>
<dbReference type="PROSITE" id="PS51257">
    <property type="entry name" value="PROKAR_LIPOPROTEIN"/>
    <property type="match status" value="1"/>
</dbReference>
<comment type="caution">
    <text evidence="1">The sequence shown here is derived from an EMBL/GenBank/DDBJ whole genome shotgun (WGS) entry which is preliminary data.</text>
</comment>
<reference evidence="1 2" key="1">
    <citation type="submission" date="2011-02" db="EMBL/GenBank/DDBJ databases">
        <authorList>
            <person name="Nelson K.E."/>
            <person name="Sutton G."/>
            <person name="Torralba M."/>
            <person name="Durkin S."/>
            <person name="Harkins D."/>
            <person name="Montgomery R."/>
            <person name="Ziemer C."/>
            <person name="Klaassens E."/>
            <person name="Ocuiv P."/>
            <person name="Morrison M."/>
        </authorList>
    </citation>
    <scope>NUCLEOTIDE SEQUENCE [LARGE SCALE GENOMIC DNA]</scope>
    <source>
        <strain evidence="1 2">8</strain>
    </source>
</reference>
<dbReference type="AlphaFoldDB" id="E9SBL6"/>
<dbReference type="Proteomes" id="UP000004259">
    <property type="component" value="Unassembled WGS sequence"/>
</dbReference>
<dbReference type="STRING" id="246199.CUS_5495"/>
<dbReference type="RefSeq" id="WP_002848982.1">
    <property type="nucleotide sequence ID" value="NZ_ADKM02000069.1"/>
</dbReference>
<keyword evidence="2" id="KW-1185">Reference proteome</keyword>
<sequence length="196" mass="21327">MKKLIPFALSAALLLAGCGDTSKVDELINSSTAQTVTLNKTDEAIAKLAEDTAEDYWANKETSPVPQTTKIDEAELKNGDIDIDLTGLNANMLYAQVYEMTSDPEKYEGKTVRANGTFAYTADPNTGGEYFAVFIADAAACCSQGLEFRREGEFSYPADYPEIGEPIVVTGTFRTYKEGVFTYCELADATMEVENA</sequence>
<organism evidence="1 2">
    <name type="scientific">Ruminococcus albus 8</name>
    <dbReference type="NCBI Taxonomy" id="246199"/>
    <lineage>
        <taxon>Bacteria</taxon>
        <taxon>Bacillati</taxon>
        <taxon>Bacillota</taxon>
        <taxon>Clostridia</taxon>
        <taxon>Eubacteriales</taxon>
        <taxon>Oscillospiraceae</taxon>
        <taxon>Ruminococcus</taxon>
    </lineage>
</organism>
<dbReference type="eggNOG" id="ENOG5032T5B">
    <property type="taxonomic scope" value="Bacteria"/>
</dbReference>
<keyword evidence="1" id="KW-0449">Lipoprotein</keyword>
<dbReference type="OrthoDB" id="359707at2"/>
<evidence type="ECO:0000313" key="2">
    <source>
        <dbReference type="Proteomes" id="UP000004259"/>
    </source>
</evidence>
<accession>E9SBL6</accession>
<gene>
    <name evidence="1" type="ORF">CUS_5495</name>
</gene>
<dbReference type="EMBL" id="ADKM02000069">
    <property type="protein sequence ID" value="EGC03349.1"/>
    <property type="molecule type" value="Genomic_DNA"/>
</dbReference>
<evidence type="ECO:0000313" key="1">
    <source>
        <dbReference type="EMBL" id="EGC03349.1"/>
    </source>
</evidence>
<proteinExistence type="predicted"/>
<name>E9SBL6_RUMAL</name>